<reference evidence="2" key="1">
    <citation type="journal article" date="2015" name="Nature">
        <title>Complex archaea that bridge the gap between prokaryotes and eukaryotes.</title>
        <authorList>
            <person name="Spang A."/>
            <person name="Saw J.H."/>
            <person name="Jorgensen S.L."/>
            <person name="Zaremba-Niedzwiedzka K."/>
            <person name="Martijn J."/>
            <person name="Lind A.E."/>
            <person name="van Eijk R."/>
            <person name="Schleper C."/>
            <person name="Guy L."/>
            <person name="Ettema T.J."/>
        </authorList>
    </citation>
    <scope>NUCLEOTIDE SEQUENCE</scope>
</reference>
<keyword evidence="1" id="KW-1133">Transmembrane helix</keyword>
<comment type="caution">
    <text evidence="2">The sequence shown here is derived from an EMBL/GenBank/DDBJ whole genome shotgun (WGS) entry which is preliminary data.</text>
</comment>
<organism evidence="2">
    <name type="scientific">marine sediment metagenome</name>
    <dbReference type="NCBI Taxonomy" id="412755"/>
    <lineage>
        <taxon>unclassified sequences</taxon>
        <taxon>metagenomes</taxon>
        <taxon>ecological metagenomes</taxon>
    </lineage>
</organism>
<gene>
    <name evidence="2" type="ORF">LCGC14_1975690</name>
</gene>
<evidence type="ECO:0000256" key="1">
    <source>
        <dbReference type="SAM" id="Phobius"/>
    </source>
</evidence>
<proteinExistence type="predicted"/>
<keyword evidence="1" id="KW-0472">Membrane</keyword>
<dbReference type="AlphaFoldDB" id="A0A0F9FYM4"/>
<protein>
    <submittedName>
        <fullName evidence="2">Uncharacterized protein</fullName>
    </submittedName>
</protein>
<feature type="non-terminal residue" evidence="2">
    <location>
        <position position="69"/>
    </location>
</feature>
<accession>A0A0F9FYM4</accession>
<sequence>MGKLITFLSFLIFVDIIFIITGQSIPTSPTSIILNAVIDPTNIKTSQLFTVLFGIAGIAGLAALSGVST</sequence>
<keyword evidence="1" id="KW-0812">Transmembrane</keyword>
<feature type="transmembrane region" description="Helical" evidence="1">
    <location>
        <begin position="46"/>
        <end position="67"/>
    </location>
</feature>
<dbReference type="EMBL" id="LAZR01022004">
    <property type="protein sequence ID" value="KKL83346.1"/>
    <property type="molecule type" value="Genomic_DNA"/>
</dbReference>
<evidence type="ECO:0000313" key="2">
    <source>
        <dbReference type="EMBL" id="KKL83346.1"/>
    </source>
</evidence>
<name>A0A0F9FYM4_9ZZZZ</name>